<dbReference type="InterPro" id="IPR007263">
    <property type="entry name" value="DCC1-like"/>
</dbReference>
<dbReference type="InterPro" id="IPR044691">
    <property type="entry name" value="DCC1_Trx"/>
</dbReference>
<feature type="non-terminal residue" evidence="1">
    <location>
        <position position="1"/>
    </location>
</feature>
<gene>
    <name evidence="1" type="ORF">PCOR1329_LOCUS16781</name>
</gene>
<dbReference type="PANTHER" id="PTHR34290:SF2">
    <property type="entry name" value="OS04G0668800 PROTEIN"/>
    <property type="match status" value="1"/>
</dbReference>
<proteinExistence type="predicted"/>
<protein>
    <submittedName>
        <fullName evidence="1">Uncharacterized protein</fullName>
    </submittedName>
</protein>
<dbReference type="EMBL" id="CAUYUJ010005163">
    <property type="protein sequence ID" value="CAK0812506.1"/>
    <property type="molecule type" value="Genomic_DNA"/>
</dbReference>
<sequence length="74" mass="8260">VLYDGLCRVCLTNKAVLESNDGKGVLRFVNIAEDDYEADEHRGVEYEDAMNELHVILPDGAVVRGTDAVFRAYE</sequence>
<dbReference type="PANTHER" id="PTHR34290">
    <property type="entry name" value="SI:CH73-390P7.2"/>
    <property type="match status" value="1"/>
</dbReference>
<feature type="non-terminal residue" evidence="1">
    <location>
        <position position="74"/>
    </location>
</feature>
<name>A0ABN9R1C9_9DINO</name>
<evidence type="ECO:0000313" key="1">
    <source>
        <dbReference type="EMBL" id="CAK0812506.1"/>
    </source>
</evidence>
<dbReference type="Pfam" id="PF04134">
    <property type="entry name" value="DCC1-like"/>
    <property type="match status" value="1"/>
</dbReference>
<evidence type="ECO:0000313" key="2">
    <source>
        <dbReference type="Proteomes" id="UP001189429"/>
    </source>
</evidence>
<dbReference type="Proteomes" id="UP001189429">
    <property type="component" value="Unassembled WGS sequence"/>
</dbReference>
<comment type="caution">
    <text evidence="1">The sequence shown here is derived from an EMBL/GenBank/DDBJ whole genome shotgun (WGS) entry which is preliminary data.</text>
</comment>
<accession>A0ABN9R1C9</accession>
<keyword evidence="2" id="KW-1185">Reference proteome</keyword>
<reference evidence="1" key="1">
    <citation type="submission" date="2023-10" db="EMBL/GenBank/DDBJ databases">
        <authorList>
            <person name="Chen Y."/>
            <person name="Shah S."/>
            <person name="Dougan E. K."/>
            <person name="Thang M."/>
            <person name="Chan C."/>
        </authorList>
    </citation>
    <scope>NUCLEOTIDE SEQUENCE [LARGE SCALE GENOMIC DNA]</scope>
</reference>
<organism evidence="1 2">
    <name type="scientific">Prorocentrum cordatum</name>
    <dbReference type="NCBI Taxonomy" id="2364126"/>
    <lineage>
        <taxon>Eukaryota</taxon>
        <taxon>Sar</taxon>
        <taxon>Alveolata</taxon>
        <taxon>Dinophyceae</taxon>
        <taxon>Prorocentrales</taxon>
        <taxon>Prorocentraceae</taxon>
        <taxon>Prorocentrum</taxon>
    </lineage>
</organism>